<proteinExistence type="predicted"/>
<dbReference type="EMBL" id="LR796327">
    <property type="protein sequence ID" value="CAB4136942.1"/>
    <property type="molecule type" value="Genomic_DNA"/>
</dbReference>
<reference evidence="1" key="1">
    <citation type="submission" date="2020-04" db="EMBL/GenBank/DDBJ databases">
        <authorList>
            <person name="Chiriac C."/>
            <person name="Salcher M."/>
            <person name="Ghai R."/>
            <person name="Kavagutti S V."/>
        </authorList>
    </citation>
    <scope>NUCLEOTIDE SEQUENCE</scope>
</reference>
<gene>
    <name evidence="1" type="ORF">UFOVP315_9</name>
</gene>
<protein>
    <submittedName>
        <fullName evidence="1">Structural protein</fullName>
    </submittedName>
</protein>
<name>A0A6J5LT49_9CAUD</name>
<accession>A0A6J5LT49</accession>
<sequence>MADQPRDCVALTIKAARDLLSKTEVTQLVKELTNTVKRKEAAGQLANLEEEMAKLARDMADESVFASKIEKRNRLVNMMVERNADQYVQRFVDKGLRYHEGFEAILVGTNKVVAGARLSAEARQKEYSRRLLGTLMSALKQRNVLEFFTDPRAGIERNVAVELFEMDKPKGRPGITDDPVARKVAEAIALAQEEARRLTNLAGANIRKMPGYIVRQVHDPRAMTKAGYEEWKRFVLPLLDVRKTFSGMDAESGLQVAYRHLTTGRDMFLADQLEPGETGFTGPGNLAKRLSEARVLHFKDGGSWWQYNERFGRRFLNESVISGLEQAGNHIGLMQVLGTNPENMLQKLVSKYALQAQIKGDMADINRLQGGYMRNLYAQISGQAQMVESWNIAYAGSVVRAVQSTAKLGGALISSITDIMTAASELRYQGKGVLSSYADLMKERTANMTKDEQGQFYDLLGVGMDGLVGGIVARFHANDMLPGQMARLQQSFFKLNGLQWWTNSWQKAVAAIMSRDLAGMAPMGFDKLTPEYQRLLGQFDITAAEWDLYRQSVTTFPDGRSYMTPDLVRNLSDDQIKAHLGEGEKTPREIELAKDLLESKLRSLILDRTDYAVLKPDARTNAILNAGLKRGTALGETLRMLTQFKAFPFAMLQKVWAREIYGSGANSLSESLLKGKGDIRGMAHILAMSTVFGYLAMTAKDALKGREPRDPLQAATWAASFIQGGGAGIYGDFMFGQATRYGNSALATLGGPTASSMEDLIKLYGRAINGDDTAAQGLKFAVSHIPFNNLFWLKPALDYMFLYDLQEAINPGAMGRMEGFMKKNNDQEFWLKPTQDRLRPFTG</sequence>
<evidence type="ECO:0000313" key="1">
    <source>
        <dbReference type="EMBL" id="CAB4136942.1"/>
    </source>
</evidence>
<organism evidence="1">
    <name type="scientific">uncultured Caudovirales phage</name>
    <dbReference type="NCBI Taxonomy" id="2100421"/>
    <lineage>
        <taxon>Viruses</taxon>
        <taxon>Duplodnaviria</taxon>
        <taxon>Heunggongvirae</taxon>
        <taxon>Uroviricota</taxon>
        <taxon>Caudoviricetes</taxon>
        <taxon>Peduoviridae</taxon>
        <taxon>Maltschvirus</taxon>
        <taxon>Maltschvirus maltsch</taxon>
    </lineage>
</organism>